<dbReference type="Proteomes" id="UP000192360">
    <property type="component" value="Unassembled WGS sequence"/>
</dbReference>
<feature type="signal peptide" evidence="1">
    <location>
        <begin position="1"/>
        <end position="19"/>
    </location>
</feature>
<accession>A0A1W1ZCY6</accession>
<evidence type="ECO:0000313" key="3">
    <source>
        <dbReference type="Proteomes" id="UP000192360"/>
    </source>
</evidence>
<evidence type="ECO:0000256" key="1">
    <source>
        <dbReference type="SAM" id="SignalP"/>
    </source>
</evidence>
<sequence>MKSIFATLFFLTLGFTASANHEVKKDMKVPVTPKTIVIYKNYKTSSAIIYLDKHSKIKKALNFELKAQKAKLA</sequence>
<dbReference type="AlphaFoldDB" id="A0A1W1ZCY6"/>
<name>A0A1W1ZCY6_9FLAO</name>
<evidence type="ECO:0000313" key="2">
    <source>
        <dbReference type="EMBL" id="SMC46299.1"/>
    </source>
</evidence>
<proteinExistence type="predicted"/>
<reference evidence="2 3" key="1">
    <citation type="submission" date="2017-04" db="EMBL/GenBank/DDBJ databases">
        <authorList>
            <person name="Afonso C.L."/>
            <person name="Miller P.J."/>
            <person name="Scott M.A."/>
            <person name="Spackman E."/>
            <person name="Goraichik I."/>
            <person name="Dimitrov K.M."/>
            <person name="Suarez D.L."/>
            <person name="Swayne D.E."/>
        </authorList>
    </citation>
    <scope>NUCLEOTIDE SEQUENCE [LARGE SCALE GENOMIC DNA]</scope>
    <source>
        <strain evidence="2 3">DSM 21164</strain>
    </source>
</reference>
<dbReference type="EMBL" id="FWXO01000001">
    <property type="protein sequence ID" value="SMC46299.1"/>
    <property type="molecule type" value="Genomic_DNA"/>
</dbReference>
<protein>
    <submittedName>
        <fullName evidence="2">Uncharacterized protein</fullName>
    </submittedName>
</protein>
<gene>
    <name evidence="2" type="ORF">SAMN05660703_1381</name>
</gene>
<keyword evidence="3" id="KW-1185">Reference proteome</keyword>
<feature type="chain" id="PRO_5012167405" evidence="1">
    <location>
        <begin position="20"/>
        <end position="73"/>
    </location>
</feature>
<keyword evidence="1" id="KW-0732">Signal</keyword>
<dbReference type="RefSeq" id="WP_084060631.1">
    <property type="nucleotide sequence ID" value="NZ_FWXO01000001.1"/>
</dbReference>
<organism evidence="2 3">
    <name type="scientific">Cellulophaga tyrosinoxydans</name>
    <dbReference type="NCBI Taxonomy" id="504486"/>
    <lineage>
        <taxon>Bacteria</taxon>
        <taxon>Pseudomonadati</taxon>
        <taxon>Bacteroidota</taxon>
        <taxon>Flavobacteriia</taxon>
        <taxon>Flavobacteriales</taxon>
        <taxon>Flavobacteriaceae</taxon>
        <taxon>Cellulophaga</taxon>
    </lineage>
</organism>